<dbReference type="Gene3D" id="3.40.630.30">
    <property type="match status" value="1"/>
</dbReference>
<reference evidence="2" key="1">
    <citation type="submission" date="2024-04" db="EMBL/GenBank/DDBJ databases">
        <authorList>
            <person name="Roder T."/>
            <person name="Oberhansli S."/>
            <person name="Kreuzer M."/>
        </authorList>
    </citation>
    <scope>NUCLEOTIDE SEQUENCE</scope>
    <source>
        <strain evidence="2">LWS13-1.2</strain>
    </source>
</reference>
<dbReference type="InterPro" id="IPR031165">
    <property type="entry name" value="GNAT_YJDJ"/>
</dbReference>
<dbReference type="EMBL" id="CP151632">
    <property type="protein sequence ID" value="WZO35029.1"/>
    <property type="molecule type" value="Genomic_DNA"/>
</dbReference>
<dbReference type="SUPFAM" id="SSF55729">
    <property type="entry name" value="Acyl-CoA N-acyltransferases (Nat)"/>
    <property type="match status" value="1"/>
</dbReference>
<name>A0AAU6SDU3_9MICO</name>
<proteinExistence type="predicted"/>
<organism evidence="2">
    <name type="scientific">Microbacterium sp. LWS13-1.2</name>
    <dbReference type="NCBI Taxonomy" id="3135264"/>
    <lineage>
        <taxon>Bacteria</taxon>
        <taxon>Bacillati</taxon>
        <taxon>Actinomycetota</taxon>
        <taxon>Actinomycetes</taxon>
        <taxon>Micrococcales</taxon>
        <taxon>Microbacteriaceae</taxon>
        <taxon>Microbacterium</taxon>
    </lineage>
</organism>
<dbReference type="AlphaFoldDB" id="A0AAU6SDU3"/>
<dbReference type="Pfam" id="PF14542">
    <property type="entry name" value="Acetyltransf_CG"/>
    <property type="match status" value="1"/>
</dbReference>
<dbReference type="PANTHER" id="PTHR31435">
    <property type="entry name" value="PROTEIN NATD1"/>
    <property type="match status" value="1"/>
</dbReference>
<dbReference type="PANTHER" id="PTHR31435:SF10">
    <property type="entry name" value="BSR4717 PROTEIN"/>
    <property type="match status" value="1"/>
</dbReference>
<accession>A0AAU6SDU3</accession>
<evidence type="ECO:0000313" key="2">
    <source>
        <dbReference type="EMBL" id="WZO35029.1"/>
    </source>
</evidence>
<gene>
    <name evidence="2" type="ORF">MRBLWS13_002704</name>
</gene>
<dbReference type="RefSeq" id="WP_349425867.1">
    <property type="nucleotide sequence ID" value="NZ_CP151632.1"/>
</dbReference>
<evidence type="ECO:0000259" key="1">
    <source>
        <dbReference type="PROSITE" id="PS51729"/>
    </source>
</evidence>
<dbReference type="InterPro" id="IPR016181">
    <property type="entry name" value="Acyl_CoA_acyltransferase"/>
</dbReference>
<dbReference type="InterPro" id="IPR045057">
    <property type="entry name" value="Gcn5-rel_NAT"/>
</dbReference>
<dbReference type="PROSITE" id="PS51729">
    <property type="entry name" value="GNAT_YJDJ"/>
    <property type="match status" value="1"/>
</dbReference>
<dbReference type="CDD" id="cd04301">
    <property type="entry name" value="NAT_SF"/>
    <property type="match status" value="1"/>
</dbReference>
<protein>
    <submittedName>
        <fullName evidence="2">N-acetyltransferase</fullName>
    </submittedName>
</protein>
<sequence length="106" mass="11864">MTHTDAQTLVTRNDEDRRYEVHVDGVLAGFTVFRADARGRLHFPHTEVDPAFRGRGLAQTVVGEAMADAARRGETVVPHCPVVAKYLREHEVPGLTVEWPDQPHPE</sequence>
<feature type="domain" description="N-acetyltransferase" evidence="1">
    <location>
        <begin position="11"/>
        <end position="100"/>
    </location>
</feature>